<dbReference type="AlphaFoldDB" id="J4W8C0"/>
<dbReference type="EMBL" id="ALNK01000024">
    <property type="protein sequence ID" value="EJU22041.1"/>
    <property type="molecule type" value="Genomic_DNA"/>
</dbReference>
<protein>
    <submittedName>
        <fullName evidence="2">Uncharacterized protein</fullName>
    </submittedName>
</protein>
<evidence type="ECO:0000313" key="2">
    <source>
        <dbReference type="EMBL" id="EJU22041.1"/>
    </source>
</evidence>
<feature type="compositionally biased region" description="Polar residues" evidence="1">
    <location>
        <begin position="101"/>
        <end position="111"/>
    </location>
</feature>
<dbReference type="Proteomes" id="UP000005244">
    <property type="component" value="Unassembled WGS sequence"/>
</dbReference>
<reference evidence="2 3" key="1">
    <citation type="submission" date="2012-07" db="EMBL/GenBank/DDBJ databases">
        <authorList>
            <person name="Durkin A.S."/>
            <person name="McCorrison J."/>
            <person name="Torralba M."/>
            <person name="Gillis M."/>
            <person name="Methe B."/>
            <person name="Sutton G."/>
            <person name="Nelson K.E."/>
        </authorList>
    </citation>
    <scope>NUCLEOTIDE SEQUENCE [LARGE SCALE GENOMIC DNA]</scope>
    <source>
        <strain evidence="2 3">OBRC8</strain>
    </source>
</reference>
<gene>
    <name evidence="2" type="ORF">HMPREF1143_0472</name>
</gene>
<evidence type="ECO:0000313" key="3">
    <source>
        <dbReference type="Proteomes" id="UP000005244"/>
    </source>
</evidence>
<accession>J4W8C0</accession>
<comment type="caution">
    <text evidence="2">The sequence shown here is derived from an EMBL/GenBank/DDBJ whole genome shotgun (WGS) entry which is preliminary data.</text>
</comment>
<name>J4W8C0_9FIRM</name>
<dbReference type="RefSeq" id="WP_009531178.1">
    <property type="nucleotide sequence ID" value="NZ_ALNK01000024.1"/>
</dbReference>
<proteinExistence type="predicted"/>
<keyword evidence="3" id="KW-1185">Reference proteome</keyword>
<feature type="region of interest" description="Disordered" evidence="1">
    <location>
        <begin position="83"/>
        <end position="111"/>
    </location>
</feature>
<sequence length="111" mass="13241">MKILIRLRGNEYLGYYVLEDNETIKEQEFEELPYKAGYYNETYYDEKEKILKQRYIEMPKTKEQLLEEEIEKIKRAIADGNPDLSELDTLRANSNRKKTDSVPNLSELDNL</sequence>
<organism evidence="2 3">
    <name type="scientific">Peptoanaerobacter stomatis</name>
    <dbReference type="NCBI Taxonomy" id="796937"/>
    <lineage>
        <taxon>Bacteria</taxon>
        <taxon>Bacillati</taxon>
        <taxon>Bacillota</taxon>
        <taxon>Clostridia</taxon>
        <taxon>Peptostreptococcales</taxon>
        <taxon>Filifactoraceae</taxon>
        <taxon>Peptoanaerobacter</taxon>
    </lineage>
</organism>
<evidence type="ECO:0000256" key="1">
    <source>
        <dbReference type="SAM" id="MobiDB-lite"/>
    </source>
</evidence>